<sequence length="76" mass="7975">MDGNSVYVYDGNYSPFTVDGKANLTITAGSSPVVEGVQSVTTNYGLRDCVVFVNNSVNIVLNMLDIQGNGLGTINA</sequence>
<comment type="caution">
    <text evidence="1">The sequence shown here is derived from an EMBL/GenBank/DDBJ whole genome shotgun (WGS) entry which is preliminary data.</text>
</comment>
<gene>
    <name evidence="1" type="ORF">S01H4_29045</name>
</gene>
<evidence type="ECO:0000313" key="1">
    <source>
        <dbReference type="EMBL" id="GAG76068.1"/>
    </source>
</evidence>
<name>X1AUY9_9ZZZZ</name>
<feature type="non-terminal residue" evidence="1">
    <location>
        <position position="76"/>
    </location>
</feature>
<proteinExistence type="predicted"/>
<reference evidence="1" key="1">
    <citation type="journal article" date="2014" name="Front. Microbiol.">
        <title>High frequency of phylogenetically diverse reductive dehalogenase-homologous genes in deep subseafloor sedimentary metagenomes.</title>
        <authorList>
            <person name="Kawai M."/>
            <person name="Futagami T."/>
            <person name="Toyoda A."/>
            <person name="Takaki Y."/>
            <person name="Nishi S."/>
            <person name="Hori S."/>
            <person name="Arai W."/>
            <person name="Tsubouchi T."/>
            <person name="Morono Y."/>
            <person name="Uchiyama I."/>
            <person name="Ito T."/>
            <person name="Fujiyama A."/>
            <person name="Inagaki F."/>
            <person name="Takami H."/>
        </authorList>
    </citation>
    <scope>NUCLEOTIDE SEQUENCE</scope>
    <source>
        <strain evidence="1">Expedition CK06-06</strain>
    </source>
</reference>
<dbReference type="AlphaFoldDB" id="X1AUY9"/>
<organism evidence="1">
    <name type="scientific">marine sediment metagenome</name>
    <dbReference type="NCBI Taxonomy" id="412755"/>
    <lineage>
        <taxon>unclassified sequences</taxon>
        <taxon>metagenomes</taxon>
        <taxon>ecological metagenomes</taxon>
    </lineage>
</organism>
<dbReference type="EMBL" id="BART01014650">
    <property type="protein sequence ID" value="GAG76068.1"/>
    <property type="molecule type" value="Genomic_DNA"/>
</dbReference>
<accession>X1AUY9</accession>
<protein>
    <submittedName>
        <fullName evidence="1">Uncharacterized protein</fullName>
    </submittedName>
</protein>